<protein>
    <submittedName>
        <fullName evidence="1">Uncharacterized protein</fullName>
    </submittedName>
</protein>
<gene>
    <name evidence="1" type="ORF">SOCE836_059390</name>
</gene>
<dbReference type="EMBL" id="CP012672">
    <property type="protein sequence ID" value="AUX33775.1"/>
    <property type="molecule type" value="Genomic_DNA"/>
</dbReference>
<evidence type="ECO:0000313" key="2">
    <source>
        <dbReference type="Proteomes" id="UP000295497"/>
    </source>
</evidence>
<accession>A0A4P2QTY8</accession>
<organism evidence="1 2">
    <name type="scientific">Sorangium cellulosum</name>
    <name type="common">Polyangium cellulosum</name>
    <dbReference type="NCBI Taxonomy" id="56"/>
    <lineage>
        <taxon>Bacteria</taxon>
        <taxon>Pseudomonadati</taxon>
        <taxon>Myxococcota</taxon>
        <taxon>Polyangia</taxon>
        <taxon>Polyangiales</taxon>
        <taxon>Polyangiaceae</taxon>
        <taxon>Sorangium</taxon>
    </lineage>
</organism>
<proteinExistence type="predicted"/>
<reference evidence="1 2" key="1">
    <citation type="submission" date="2015-09" db="EMBL/GenBank/DDBJ databases">
        <title>Sorangium comparison.</title>
        <authorList>
            <person name="Zaburannyi N."/>
            <person name="Bunk B."/>
            <person name="Overmann J."/>
            <person name="Mueller R."/>
        </authorList>
    </citation>
    <scope>NUCLEOTIDE SEQUENCE [LARGE SCALE GENOMIC DNA]</scope>
    <source>
        <strain evidence="1 2">So ce836</strain>
    </source>
</reference>
<dbReference type="AlphaFoldDB" id="A0A4P2QTY8"/>
<sequence length="23" mass="2410">MLAFGGAPTSGWNIDDVQISACR</sequence>
<name>A0A4P2QTY8_SORCE</name>
<dbReference type="Proteomes" id="UP000295497">
    <property type="component" value="Chromosome"/>
</dbReference>
<evidence type="ECO:0000313" key="1">
    <source>
        <dbReference type="EMBL" id="AUX33775.1"/>
    </source>
</evidence>